<organism evidence="2 3">
    <name type="scientific">Candidatus Uhrbacteria bacterium RIFCSPHIGHO2_02_FULL_53_13</name>
    <dbReference type="NCBI Taxonomy" id="1802389"/>
    <lineage>
        <taxon>Bacteria</taxon>
        <taxon>Candidatus Uhriibacteriota</taxon>
    </lineage>
</organism>
<sequence length="302" mass="35116">MTAPSPACREDVRRTLAYLTAVGYGGTAMEVWQWLYRPSRAWSLEEVMVALDAQVAEAKVDVMQGRYALAGHGARMADRHERYLSSDKKMQSARWFLRVMRLIPGVRAVAVCNSLSHEMASEKSDIDLFVITRSRALWCVRFFALLPLSLLRRRPGHRTRHPICLSFFLSDASLDLRDVHLKPDDPHMAHWLLSTVPMIDDGVFADCIHANAWARELFPNAQSPRVAWYRRLACLRPLSWSLPFWLERVLEQFQLERLPSEIRTRMNGSTDVIINEHMLKFHTNDRRLEYRERFLSLARVQK</sequence>
<evidence type="ECO:0000313" key="3">
    <source>
        <dbReference type="Proteomes" id="UP000177097"/>
    </source>
</evidence>
<dbReference type="PROSITE" id="PS50008">
    <property type="entry name" value="PIPLC_Y_DOMAIN"/>
    <property type="match status" value="1"/>
</dbReference>
<dbReference type="InterPro" id="IPR001711">
    <property type="entry name" value="PLipase_C_Pinositol-sp_Y"/>
</dbReference>
<dbReference type="GO" id="GO:0035556">
    <property type="term" value="P:intracellular signal transduction"/>
    <property type="evidence" value="ECO:0007669"/>
    <property type="project" value="InterPro"/>
</dbReference>
<evidence type="ECO:0000259" key="1">
    <source>
        <dbReference type="PROSITE" id="PS50008"/>
    </source>
</evidence>
<proteinExistence type="predicted"/>
<dbReference type="Proteomes" id="UP000177097">
    <property type="component" value="Unassembled WGS sequence"/>
</dbReference>
<feature type="domain" description="PI-PLC Y-box" evidence="1">
    <location>
        <begin position="36"/>
        <end position="84"/>
    </location>
</feature>
<name>A0A1F7TVF5_9BACT</name>
<dbReference type="EMBL" id="MGDX01000038">
    <property type="protein sequence ID" value="OGL70010.1"/>
    <property type="molecule type" value="Genomic_DNA"/>
</dbReference>
<dbReference type="GO" id="GO:0004435">
    <property type="term" value="F:phosphatidylinositol-4,5-bisphosphate phospholipase C activity"/>
    <property type="evidence" value="ECO:0007669"/>
    <property type="project" value="InterPro"/>
</dbReference>
<accession>A0A1F7TVF5</accession>
<reference evidence="2 3" key="1">
    <citation type="journal article" date="2016" name="Nat. Commun.">
        <title>Thousands of microbial genomes shed light on interconnected biogeochemical processes in an aquifer system.</title>
        <authorList>
            <person name="Anantharaman K."/>
            <person name="Brown C.T."/>
            <person name="Hug L.A."/>
            <person name="Sharon I."/>
            <person name="Castelle C.J."/>
            <person name="Probst A.J."/>
            <person name="Thomas B.C."/>
            <person name="Singh A."/>
            <person name="Wilkins M.J."/>
            <person name="Karaoz U."/>
            <person name="Brodie E.L."/>
            <person name="Williams K.H."/>
            <person name="Hubbard S.S."/>
            <person name="Banfield J.F."/>
        </authorList>
    </citation>
    <scope>NUCLEOTIDE SEQUENCE [LARGE SCALE GENOMIC DNA]</scope>
</reference>
<dbReference type="AlphaFoldDB" id="A0A1F7TVF5"/>
<dbReference type="STRING" id="1802389.A3C17_00130"/>
<dbReference type="GO" id="GO:0006629">
    <property type="term" value="P:lipid metabolic process"/>
    <property type="evidence" value="ECO:0007669"/>
    <property type="project" value="InterPro"/>
</dbReference>
<comment type="caution">
    <text evidence="2">The sequence shown here is derived from an EMBL/GenBank/DDBJ whole genome shotgun (WGS) entry which is preliminary data.</text>
</comment>
<gene>
    <name evidence="2" type="ORF">A3C17_00130</name>
</gene>
<evidence type="ECO:0000313" key="2">
    <source>
        <dbReference type="EMBL" id="OGL70010.1"/>
    </source>
</evidence>
<protein>
    <recommendedName>
        <fullName evidence="1">PI-PLC Y-box domain-containing protein</fullName>
    </recommendedName>
</protein>